<sequence>MRPTPTQVFQASTLYGAATLAAALDAGLFGGPAAARRVLLVCNNAAVPETTPPLSAMRGFERIATRFDQVLDWNDTIRPHHPRGWTPQPNDAPVWERMLRSLWGLGDTPVSLVVESVQVSPAKALTTIFAESDVQVYADGLMSYGPTRDRLPQTLGRRLHRFLHLDLVPGLRPLLLSELDVEPVAVPDDAFLRVLSELGEAARSDPALERACADRPTAVLLGQYLAALDILTADEEDELHLRMLRGAVAAGHRSIVFKAHPTAPWGHSRALAEAAAEAGVTLRVLDGPVLAEAVFERCRPQLVVGCFSTALLTAATYYGIPVARTGTELLLERLTPYQNSNRVPVTIVDFLAPELSGPPATTGPRAALGGGRRPAPAEVAALSELVRTVGYCMQSEHHPALRDGAAAWLRANLDDHTRRYFKRRRLTALALPGGGIPPGPRSLRGNPVARRVARTLRARERARR</sequence>
<dbReference type="STRING" id="76728.AQ490_18640"/>
<dbReference type="eggNOG" id="ENOG502ZBCY">
    <property type="taxonomic scope" value="Bacteria"/>
</dbReference>
<organism evidence="1 2">
    <name type="scientific">Wenjunlia vitaminophila</name>
    <name type="common">Streptomyces vitaminophilus</name>
    <dbReference type="NCBI Taxonomy" id="76728"/>
    <lineage>
        <taxon>Bacteria</taxon>
        <taxon>Bacillati</taxon>
        <taxon>Actinomycetota</taxon>
        <taxon>Actinomycetes</taxon>
        <taxon>Kitasatosporales</taxon>
        <taxon>Streptomycetaceae</taxon>
        <taxon>Wenjunlia</taxon>
    </lineage>
</organism>
<accession>A0A0T6LVI6</accession>
<evidence type="ECO:0000313" key="1">
    <source>
        <dbReference type="EMBL" id="KRV49724.1"/>
    </source>
</evidence>
<evidence type="ECO:0000313" key="2">
    <source>
        <dbReference type="Proteomes" id="UP000050867"/>
    </source>
</evidence>
<keyword evidence="2" id="KW-1185">Reference proteome</keyword>
<dbReference type="Proteomes" id="UP000050867">
    <property type="component" value="Unassembled WGS sequence"/>
</dbReference>
<dbReference type="EMBL" id="LLZU01000010">
    <property type="protein sequence ID" value="KRV49724.1"/>
    <property type="molecule type" value="Genomic_DNA"/>
</dbReference>
<dbReference type="AlphaFoldDB" id="A0A0T6LVI6"/>
<dbReference type="OrthoDB" id="3723482at2"/>
<protein>
    <submittedName>
        <fullName evidence="1">Uncharacterized protein</fullName>
    </submittedName>
</protein>
<comment type="caution">
    <text evidence="1">The sequence shown here is derived from an EMBL/GenBank/DDBJ whole genome shotgun (WGS) entry which is preliminary data.</text>
</comment>
<dbReference type="Pfam" id="PF07388">
    <property type="entry name" value="A-2_8-polyST"/>
    <property type="match status" value="1"/>
</dbReference>
<name>A0A0T6LVI6_WENVI</name>
<dbReference type="RefSeq" id="WP_018385647.1">
    <property type="nucleotide sequence ID" value="NZ_LLZU01000010.1"/>
</dbReference>
<dbReference type="InterPro" id="IPR010866">
    <property type="entry name" value="A-2_8-polyST"/>
</dbReference>
<proteinExistence type="predicted"/>
<gene>
    <name evidence="1" type="ORF">AQ490_18640</name>
</gene>
<reference evidence="1 2" key="1">
    <citation type="submission" date="2015-10" db="EMBL/GenBank/DDBJ databases">
        <title>Draft genome sequence of pyrrolomycin-producing Streptomyces vitaminophilus.</title>
        <authorList>
            <person name="Graham D.E."/>
            <person name="Mahan K.M."/>
            <person name="Klingeman D.M."/>
            <person name="Hettich R.L."/>
            <person name="Parry R.J."/>
        </authorList>
    </citation>
    <scope>NUCLEOTIDE SEQUENCE [LARGE SCALE GENOMIC DNA]</scope>
    <source>
        <strain evidence="1 2">ATCC 31673</strain>
    </source>
</reference>